<evidence type="ECO:0000313" key="3">
    <source>
        <dbReference type="Proteomes" id="UP000437748"/>
    </source>
</evidence>
<organism evidence="2 3">
    <name type="scientific">Silvanigrella paludirubra</name>
    <dbReference type="NCBI Taxonomy" id="2499159"/>
    <lineage>
        <taxon>Bacteria</taxon>
        <taxon>Pseudomonadati</taxon>
        <taxon>Bdellovibrionota</taxon>
        <taxon>Oligoflexia</taxon>
        <taxon>Silvanigrellales</taxon>
        <taxon>Silvanigrellaceae</taxon>
        <taxon>Silvanigrella</taxon>
    </lineage>
</organism>
<dbReference type="RefSeq" id="WP_153417826.1">
    <property type="nucleotide sequence ID" value="NZ_CM018765.1"/>
</dbReference>
<dbReference type="AlphaFoldDB" id="A0A6N6VP21"/>
<comment type="caution">
    <text evidence="2">The sequence shown here is derived from an EMBL/GenBank/DDBJ whole genome shotgun (WGS) entry which is preliminary data.</text>
</comment>
<name>A0A6N6VP21_9BACT</name>
<keyword evidence="1" id="KW-0175">Coiled coil</keyword>
<proteinExistence type="predicted"/>
<accession>A0A6N6VP21</accession>
<feature type="coiled-coil region" evidence="1">
    <location>
        <begin position="221"/>
        <end position="248"/>
    </location>
</feature>
<keyword evidence="2" id="KW-0614">Plasmid</keyword>
<reference evidence="2 3" key="1">
    <citation type="submission" date="2019-10" db="EMBL/GenBank/DDBJ databases">
        <title>New species of Slilvanegrellaceae.</title>
        <authorList>
            <person name="Pitt A."/>
            <person name="Hahn M.W."/>
        </authorList>
    </citation>
    <scope>NUCLEOTIDE SEQUENCE [LARGE SCALE GENOMIC DNA]</scope>
    <source>
        <strain evidence="2 3">SP-Ram-0.45-NSY-1</strain>
        <plasmid evidence="2">unnamed</plasmid>
    </source>
</reference>
<keyword evidence="3" id="KW-1185">Reference proteome</keyword>
<protein>
    <submittedName>
        <fullName evidence="2">Uncharacterized protein</fullName>
    </submittedName>
</protein>
<sequence length="260" mass="30700">MTTEETSSLKIDPRIQFRCTSVEERDFFQNEINRSGMKPQQYFKAAVEALKMQVLPEESEQKKALAEVDMLTNRLNQINRSQLIIAFEMQDQAKKELQELNCEKEEFEEYKKNLEVKLGEEFEANSKDVEVKFNAAIALKEEHQKQELEVKEKEMLSLREGIENQEAKYNKLLNDYVVLNKQFDDKNKLNIAYEEREFEAKKRIMVLEEKLKKYDLMFDSTRKLEIENAVLKAQNESLNQQILKLESKDIKVSEENTVPN</sequence>
<geneLocation type="plasmid" evidence="2">
    <name>unnamed</name>
</geneLocation>
<feature type="coiled-coil region" evidence="1">
    <location>
        <begin position="61"/>
        <end position="182"/>
    </location>
</feature>
<dbReference type="OrthoDB" id="9869017at2"/>
<dbReference type="Proteomes" id="UP000437748">
    <property type="component" value="Unassembled WGS sequence"/>
</dbReference>
<evidence type="ECO:0000313" key="2">
    <source>
        <dbReference type="EMBL" id="KAB8035638.1"/>
    </source>
</evidence>
<gene>
    <name evidence="2" type="ORF">GCL60_16960</name>
</gene>
<evidence type="ECO:0000256" key="1">
    <source>
        <dbReference type="SAM" id="Coils"/>
    </source>
</evidence>
<dbReference type="EMBL" id="WFLM01000010">
    <property type="protein sequence ID" value="KAB8035638.1"/>
    <property type="molecule type" value="Genomic_DNA"/>
</dbReference>